<dbReference type="EMBL" id="KI392798">
    <property type="protein sequence ID" value="ERN10837.1"/>
    <property type="molecule type" value="Genomic_DNA"/>
</dbReference>
<protein>
    <submittedName>
        <fullName evidence="1">Uncharacterized protein</fullName>
    </submittedName>
</protein>
<evidence type="ECO:0000313" key="2">
    <source>
        <dbReference type="Proteomes" id="UP000017836"/>
    </source>
</evidence>
<organism evidence="1 2">
    <name type="scientific">Amborella trichopoda</name>
    <dbReference type="NCBI Taxonomy" id="13333"/>
    <lineage>
        <taxon>Eukaryota</taxon>
        <taxon>Viridiplantae</taxon>
        <taxon>Streptophyta</taxon>
        <taxon>Embryophyta</taxon>
        <taxon>Tracheophyta</taxon>
        <taxon>Spermatophyta</taxon>
        <taxon>Magnoliopsida</taxon>
        <taxon>Amborellales</taxon>
        <taxon>Amborellaceae</taxon>
        <taxon>Amborella</taxon>
    </lineage>
</organism>
<proteinExistence type="predicted"/>
<dbReference type="AlphaFoldDB" id="W1PLF4"/>
<evidence type="ECO:0000313" key="1">
    <source>
        <dbReference type="EMBL" id="ERN10837.1"/>
    </source>
</evidence>
<dbReference type="Proteomes" id="UP000017836">
    <property type="component" value="Unassembled WGS sequence"/>
</dbReference>
<dbReference type="Gramene" id="ERN10837">
    <property type="protein sequence ID" value="ERN10837"/>
    <property type="gene ID" value="AMTR_s00027p00242120"/>
</dbReference>
<sequence>MVAAGDRPRSRTAMGDDITHTALENRGCAALGKMVCARLSIRWVHGVKVKVRSRCWSLGLLR</sequence>
<gene>
    <name evidence="1" type="ORF">AMTR_s00027p00242120</name>
</gene>
<reference evidence="2" key="1">
    <citation type="journal article" date="2013" name="Science">
        <title>The Amborella genome and the evolution of flowering plants.</title>
        <authorList>
            <consortium name="Amborella Genome Project"/>
        </authorList>
    </citation>
    <scope>NUCLEOTIDE SEQUENCE [LARGE SCALE GENOMIC DNA]</scope>
</reference>
<name>W1PLF4_AMBTC</name>
<keyword evidence="2" id="KW-1185">Reference proteome</keyword>
<dbReference type="HOGENOM" id="CLU_2907072_0_0_1"/>
<accession>W1PLF4</accession>